<dbReference type="EMBL" id="LR796635">
    <property type="protein sequence ID" value="CAB4155970.1"/>
    <property type="molecule type" value="Genomic_DNA"/>
</dbReference>
<sequence>MTEDKKRVKLKATIYWCFHNKLNEMAGKYTVDLCNLSEAAVTALEDMGISVQSNDKHPEKGMYITCKSQNPIRIFDTDGDEITEGIGNGSIAKAMIGSYAWTYKNKKGVSPSVGKLIVTDLVEYAGDGGGDINEDEAL</sequence>
<dbReference type="Gene3D" id="2.40.50.140">
    <property type="entry name" value="Nucleic acid-binding proteins"/>
    <property type="match status" value="1"/>
</dbReference>
<name>A0A6J5QIT3_9CAUD</name>
<dbReference type="EMBL" id="LR797016">
    <property type="protein sequence ID" value="CAB4181341.1"/>
    <property type="molecule type" value="Genomic_DNA"/>
</dbReference>
<evidence type="ECO:0000313" key="1">
    <source>
        <dbReference type="EMBL" id="CAB4155970.1"/>
    </source>
</evidence>
<organism evidence="2">
    <name type="scientific">uncultured Caudovirales phage</name>
    <dbReference type="NCBI Taxonomy" id="2100421"/>
    <lineage>
        <taxon>Viruses</taxon>
        <taxon>Duplodnaviria</taxon>
        <taxon>Heunggongvirae</taxon>
        <taxon>Uroviricota</taxon>
        <taxon>Caudoviricetes</taxon>
        <taxon>Peduoviridae</taxon>
        <taxon>Maltschvirus</taxon>
        <taxon>Maltschvirus maltsch</taxon>
    </lineage>
</organism>
<accession>A0A6J5QIT3</accession>
<dbReference type="InterPro" id="IPR012340">
    <property type="entry name" value="NA-bd_OB-fold"/>
</dbReference>
<proteinExistence type="predicted"/>
<gene>
    <name evidence="2" type="ORF">UFOVP1067_32</name>
    <name evidence="1" type="ORF">UFOVP662_32</name>
</gene>
<evidence type="ECO:0000313" key="2">
    <source>
        <dbReference type="EMBL" id="CAB4181341.1"/>
    </source>
</evidence>
<protein>
    <submittedName>
        <fullName evidence="2">Uncharacterized protein</fullName>
    </submittedName>
</protein>
<reference evidence="2" key="1">
    <citation type="submission" date="2020-05" db="EMBL/GenBank/DDBJ databases">
        <authorList>
            <person name="Chiriac C."/>
            <person name="Salcher M."/>
            <person name="Ghai R."/>
            <person name="Kavagutti S V."/>
        </authorList>
    </citation>
    <scope>NUCLEOTIDE SEQUENCE</scope>
</reference>